<keyword evidence="2" id="KW-1185">Reference proteome</keyword>
<evidence type="ECO:0000313" key="1">
    <source>
        <dbReference type="EMBL" id="MBW0480382.1"/>
    </source>
</evidence>
<evidence type="ECO:0000313" key="2">
    <source>
        <dbReference type="Proteomes" id="UP000765509"/>
    </source>
</evidence>
<organism evidence="1 2">
    <name type="scientific">Austropuccinia psidii MF-1</name>
    <dbReference type="NCBI Taxonomy" id="1389203"/>
    <lineage>
        <taxon>Eukaryota</taxon>
        <taxon>Fungi</taxon>
        <taxon>Dikarya</taxon>
        <taxon>Basidiomycota</taxon>
        <taxon>Pucciniomycotina</taxon>
        <taxon>Pucciniomycetes</taxon>
        <taxon>Pucciniales</taxon>
        <taxon>Sphaerophragmiaceae</taxon>
        <taxon>Austropuccinia</taxon>
    </lineage>
</organism>
<protein>
    <submittedName>
        <fullName evidence="1">Uncharacterized protein</fullName>
    </submittedName>
</protein>
<gene>
    <name evidence="1" type="ORF">O181_020097</name>
</gene>
<dbReference type="AlphaFoldDB" id="A0A9Q3CB20"/>
<name>A0A9Q3CB20_9BASI</name>
<reference evidence="1" key="1">
    <citation type="submission" date="2021-03" db="EMBL/GenBank/DDBJ databases">
        <title>Draft genome sequence of rust myrtle Austropuccinia psidii MF-1, a brazilian biotype.</title>
        <authorList>
            <person name="Quecine M.C."/>
            <person name="Pachon D.M.R."/>
            <person name="Bonatelli M.L."/>
            <person name="Correr F.H."/>
            <person name="Franceschini L.M."/>
            <person name="Leite T.F."/>
            <person name="Margarido G.R.A."/>
            <person name="Almeida C.A."/>
            <person name="Ferrarezi J.A."/>
            <person name="Labate C.A."/>
        </authorList>
    </citation>
    <scope>NUCLEOTIDE SEQUENCE</scope>
    <source>
        <strain evidence="1">MF-1</strain>
    </source>
</reference>
<proteinExistence type="predicted"/>
<dbReference type="Proteomes" id="UP000765509">
    <property type="component" value="Unassembled WGS sequence"/>
</dbReference>
<sequence>MTIGNKARNIYTNSDGLSRWELPNTPDNPAYVPANAEPQIFMEGIDITDVEKEFFEEVGESYKQDNNCHILTSLLDKDDTALADYLDDT</sequence>
<comment type="caution">
    <text evidence="1">The sequence shown here is derived from an EMBL/GenBank/DDBJ whole genome shotgun (WGS) entry which is preliminary data.</text>
</comment>
<dbReference type="EMBL" id="AVOT02005951">
    <property type="protein sequence ID" value="MBW0480382.1"/>
    <property type="molecule type" value="Genomic_DNA"/>
</dbReference>
<accession>A0A9Q3CB20</accession>